<evidence type="ECO:0000256" key="9">
    <source>
        <dbReference type="HAMAP-Rule" id="MF_00911"/>
    </source>
</evidence>
<keyword evidence="12" id="KW-1185">Reference proteome</keyword>
<evidence type="ECO:0000256" key="7">
    <source>
        <dbReference type="ARBA" id="ARBA00023136"/>
    </source>
</evidence>
<evidence type="ECO:0000313" key="11">
    <source>
        <dbReference type="EMBL" id="SMY07722.1"/>
    </source>
</evidence>
<evidence type="ECO:0000256" key="3">
    <source>
        <dbReference type="ARBA" id="ARBA00022519"/>
    </source>
</evidence>
<dbReference type="PROSITE" id="PS51779">
    <property type="entry name" value="POTRA"/>
    <property type="match status" value="1"/>
</dbReference>
<keyword evidence="3 9" id="KW-0997">Cell inner membrane</keyword>
<comment type="function">
    <text evidence="9">Essential cell division protein.</text>
</comment>
<keyword evidence="5 9" id="KW-0812">Transmembrane</keyword>
<dbReference type="PANTHER" id="PTHR35851">
    <property type="entry name" value="CELL DIVISION PROTEIN FTSQ"/>
    <property type="match status" value="1"/>
</dbReference>
<keyword evidence="8 9" id="KW-0131">Cell cycle</keyword>
<feature type="domain" description="POTRA" evidence="10">
    <location>
        <begin position="91"/>
        <end position="159"/>
    </location>
</feature>
<dbReference type="GO" id="GO:0090529">
    <property type="term" value="P:cell septum assembly"/>
    <property type="evidence" value="ECO:0007669"/>
    <property type="project" value="InterPro"/>
</dbReference>
<dbReference type="AlphaFoldDB" id="A0A238LDR5"/>
<dbReference type="InterPro" id="IPR034746">
    <property type="entry name" value="POTRA"/>
</dbReference>
<accession>A0A238LDR5</accession>
<dbReference type="RefSeq" id="WP_093991930.1">
    <property type="nucleotide sequence ID" value="NZ_FXZK01000003.1"/>
</dbReference>
<keyword evidence="2 9" id="KW-1003">Cell membrane</keyword>
<sequence>MRSLISGLRRRKPDVTAEAVAIRRDPAPTKWNYRYQRLMLTPAFRASVRIGLPAFLLVFIAGAWFSNEANRAALNDKVSELREAVQNRPEFMVTDLAVTGADVALAAAIQSRLDVEFPISSFDLELPELRNTITELTAVQDAIVRVKPGGTLEIVVTERQPVAVWRHTDGLRLIDAEGVMTGMIPSRADRPDLPLIAGDGAKDGIAEALMLFAAASPVRERIRGLVRMGERRWDLVLDNGQRIMLPTEAPITALERVIALDQAQEMLSRDVAIVDMRNGDRPTLRLNPMAAAILRPTGAGGER</sequence>
<feature type="transmembrane region" description="Helical" evidence="9">
    <location>
        <begin position="46"/>
        <end position="65"/>
    </location>
</feature>
<organism evidence="11 12">
    <name type="scientific">Flavimaricola marinus</name>
    <dbReference type="NCBI Taxonomy" id="1819565"/>
    <lineage>
        <taxon>Bacteria</taxon>
        <taxon>Pseudomonadati</taxon>
        <taxon>Pseudomonadota</taxon>
        <taxon>Alphaproteobacteria</taxon>
        <taxon>Rhodobacterales</taxon>
        <taxon>Paracoccaceae</taxon>
        <taxon>Flavimaricola</taxon>
    </lineage>
</organism>
<evidence type="ECO:0000256" key="4">
    <source>
        <dbReference type="ARBA" id="ARBA00022618"/>
    </source>
</evidence>
<evidence type="ECO:0000313" key="12">
    <source>
        <dbReference type="Proteomes" id="UP000201613"/>
    </source>
</evidence>
<dbReference type="OrthoDB" id="9783091at2"/>
<comment type="subcellular location">
    <subcellularLocation>
        <location evidence="9">Cell inner membrane</location>
        <topology evidence="9">Single-pass type II membrane protein</topology>
    </subcellularLocation>
    <subcellularLocation>
        <location evidence="1">Membrane</location>
    </subcellularLocation>
    <text evidence="9">Localizes to the division septum.</text>
</comment>
<dbReference type="InterPro" id="IPR026579">
    <property type="entry name" value="FtsQ"/>
</dbReference>
<reference evidence="12" key="1">
    <citation type="submission" date="2017-05" db="EMBL/GenBank/DDBJ databases">
        <authorList>
            <person name="Rodrigo-Torres L."/>
            <person name="Arahal R. D."/>
            <person name="Lucena T."/>
        </authorList>
    </citation>
    <scope>NUCLEOTIDE SEQUENCE [LARGE SCALE GENOMIC DNA]</scope>
    <source>
        <strain evidence="12">CECT 8899</strain>
    </source>
</reference>
<name>A0A238LDR5_9RHOB</name>
<dbReference type="GO" id="GO:0032153">
    <property type="term" value="C:cell division site"/>
    <property type="evidence" value="ECO:0007669"/>
    <property type="project" value="UniProtKB-UniRule"/>
</dbReference>
<dbReference type="HAMAP" id="MF_00911">
    <property type="entry name" value="FtsQ_subfam"/>
    <property type="match status" value="1"/>
</dbReference>
<evidence type="ECO:0000256" key="5">
    <source>
        <dbReference type="ARBA" id="ARBA00022692"/>
    </source>
</evidence>
<evidence type="ECO:0000256" key="6">
    <source>
        <dbReference type="ARBA" id="ARBA00022989"/>
    </source>
</evidence>
<keyword evidence="7 9" id="KW-0472">Membrane</keyword>
<dbReference type="InterPro" id="IPR005548">
    <property type="entry name" value="Cell_div_FtsQ/DivIB_C"/>
</dbReference>
<dbReference type="EMBL" id="FXZK01000003">
    <property type="protein sequence ID" value="SMY07722.1"/>
    <property type="molecule type" value="Genomic_DNA"/>
</dbReference>
<keyword evidence="4 9" id="KW-0132">Cell division</keyword>
<protein>
    <recommendedName>
        <fullName evidence="9">Cell division protein FtsQ</fullName>
    </recommendedName>
</protein>
<dbReference type="Pfam" id="PF03799">
    <property type="entry name" value="FtsQ_DivIB_C"/>
    <property type="match status" value="1"/>
</dbReference>
<dbReference type="GO" id="GO:0043093">
    <property type="term" value="P:FtsZ-dependent cytokinesis"/>
    <property type="evidence" value="ECO:0007669"/>
    <property type="project" value="UniProtKB-UniRule"/>
</dbReference>
<evidence type="ECO:0000256" key="8">
    <source>
        <dbReference type="ARBA" id="ARBA00023306"/>
    </source>
</evidence>
<evidence type="ECO:0000259" key="10">
    <source>
        <dbReference type="PROSITE" id="PS51779"/>
    </source>
</evidence>
<gene>
    <name evidence="9" type="primary">ftsQ</name>
    <name evidence="11" type="ORF">LOM8899_01862</name>
</gene>
<dbReference type="Proteomes" id="UP000201613">
    <property type="component" value="Unassembled WGS sequence"/>
</dbReference>
<dbReference type="Gene3D" id="3.40.50.11690">
    <property type="entry name" value="Cell division protein FtsQ/DivIB"/>
    <property type="match status" value="1"/>
</dbReference>
<proteinExistence type="inferred from homology"/>
<dbReference type="PANTHER" id="PTHR35851:SF1">
    <property type="entry name" value="CELL DIVISION PROTEIN FTSQ"/>
    <property type="match status" value="1"/>
</dbReference>
<keyword evidence="6 9" id="KW-1133">Transmembrane helix</keyword>
<evidence type="ECO:0000256" key="1">
    <source>
        <dbReference type="ARBA" id="ARBA00004370"/>
    </source>
</evidence>
<dbReference type="InterPro" id="IPR045335">
    <property type="entry name" value="FtsQ_C_sf"/>
</dbReference>
<dbReference type="GO" id="GO:0005886">
    <property type="term" value="C:plasma membrane"/>
    <property type="evidence" value="ECO:0007669"/>
    <property type="project" value="UniProtKB-SubCell"/>
</dbReference>
<comment type="similarity">
    <text evidence="9">Belongs to the FtsQ/DivIB family. FtsQ subfamily.</text>
</comment>
<evidence type="ECO:0000256" key="2">
    <source>
        <dbReference type="ARBA" id="ARBA00022475"/>
    </source>
</evidence>